<organism evidence="2 3">
    <name type="scientific">Mucilaginibacter robiniae</name>
    <dbReference type="NCBI Taxonomy" id="2728022"/>
    <lineage>
        <taxon>Bacteria</taxon>
        <taxon>Pseudomonadati</taxon>
        <taxon>Bacteroidota</taxon>
        <taxon>Sphingobacteriia</taxon>
        <taxon>Sphingobacteriales</taxon>
        <taxon>Sphingobacteriaceae</taxon>
        <taxon>Mucilaginibacter</taxon>
    </lineage>
</organism>
<dbReference type="SUPFAM" id="SSF69255">
    <property type="entry name" value="gp5 N-terminal domain-like"/>
    <property type="match status" value="1"/>
</dbReference>
<protein>
    <submittedName>
        <fullName evidence="2">Type VI secretion system tip protein VgrG</fullName>
    </submittedName>
</protein>
<dbReference type="Proteomes" id="UP000503278">
    <property type="component" value="Chromosome"/>
</dbReference>
<dbReference type="NCBIfam" id="TIGR01646">
    <property type="entry name" value="vgr_GE"/>
    <property type="match status" value="1"/>
</dbReference>
<dbReference type="SUPFAM" id="SSF69279">
    <property type="entry name" value="Phage tail proteins"/>
    <property type="match status" value="1"/>
</dbReference>
<dbReference type="AlphaFoldDB" id="A0A7L5DYY4"/>
<feature type="domain" description="Gp5/Type VI secretion system Vgr protein OB-fold" evidence="1">
    <location>
        <begin position="377"/>
        <end position="451"/>
    </location>
</feature>
<name>A0A7L5DYY4_9SPHI</name>
<dbReference type="SUPFAM" id="SSF69349">
    <property type="entry name" value="Phage fibre proteins"/>
    <property type="match status" value="1"/>
</dbReference>
<keyword evidence="3" id="KW-1185">Reference proteome</keyword>
<dbReference type="Gene3D" id="2.40.50.230">
    <property type="entry name" value="Gp5 N-terminal domain"/>
    <property type="match status" value="1"/>
</dbReference>
<dbReference type="InterPro" id="IPR037026">
    <property type="entry name" value="Vgr_OB-fold_dom_sf"/>
</dbReference>
<dbReference type="InterPro" id="IPR006533">
    <property type="entry name" value="T6SS_Vgr_RhsGE"/>
</dbReference>
<evidence type="ECO:0000259" key="1">
    <source>
        <dbReference type="Pfam" id="PF04717"/>
    </source>
</evidence>
<dbReference type="KEGG" id="mrob:HH214_10170"/>
<proteinExistence type="predicted"/>
<evidence type="ECO:0000313" key="3">
    <source>
        <dbReference type="Proteomes" id="UP000503278"/>
    </source>
</evidence>
<reference evidence="2 3" key="1">
    <citation type="submission" date="2020-04" db="EMBL/GenBank/DDBJ databases">
        <title>Genome sequencing of novel species.</title>
        <authorList>
            <person name="Heo J."/>
            <person name="Kim S.-J."/>
            <person name="Kim J.-S."/>
            <person name="Hong S.-B."/>
            <person name="Kwon S.-W."/>
        </authorList>
    </citation>
    <scope>NUCLEOTIDE SEQUENCE [LARGE SCALE GENOMIC DNA]</scope>
    <source>
        <strain evidence="2 3">F39-2</strain>
    </source>
</reference>
<dbReference type="InterPro" id="IPR006531">
    <property type="entry name" value="Gp5/Vgr_OB"/>
</dbReference>
<gene>
    <name evidence="2" type="primary">vgrG</name>
    <name evidence="2" type="ORF">HH214_10170</name>
</gene>
<evidence type="ECO:0000313" key="2">
    <source>
        <dbReference type="EMBL" id="QJD96205.1"/>
    </source>
</evidence>
<accession>A0A7L5DYY4</accession>
<dbReference type="EMBL" id="CP051682">
    <property type="protein sequence ID" value="QJD96205.1"/>
    <property type="molecule type" value="Genomic_DNA"/>
</dbReference>
<sequence>MAVSPATITDPTLRYSILTNGSALNDSYSVVSIVIKHELNKISWAELVLNDGDITNSDFPISESNDLIPGNTISVTATYGDDSESTIFTGIIVKQSLETDNTASQLIVTCKHQAVAMTFNRTETVFFNQTDSAVMTAVLGNYSAMSSTVTSTSYTQEVMYQKMATDWDFVVSRAEFLGYVIALDDTSLTIGPPAVSGSAPLKVTLGSDILAFKAEVSAERQATSVQTNAWDITSLAAGNCTSTEPTVNHQGNLSGTTLASNLSQQTLNLNSGTLMATDELKLWADASLLRMRLAAVRGEVTFIGSALAKTNTLLTLIGVGARFNGDAFISAVTHTLRDGLWRTTAKFGLDDTPLHERAPVSYPPAFGLLPAINGLQIGIIKQLSSDPDSQFRAEVTIASPSTNPVTLWARVANPYATVSAGSVFMPEVGDEVIIGYLEDDPRYPVILGSLYSSTNANPSPATDDNNYIKMLMTKAQLTLKFDDENKIITIQTPGANKIVLSDQDKAISIMDQNGNSIKMTSSNITIDSAKDITLSASGNINLNATGKISLAAQQDVAVSGMNISNTAQMGFTGKGSATAELSASGQTTVKGAIVMIN</sequence>
<dbReference type="Pfam" id="PF04717">
    <property type="entry name" value="Phage_base_V"/>
    <property type="match status" value="1"/>
</dbReference>
<dbReference type="RefSeq" id="WP_169607365.1">
    <property type="nucleotide sequence ID" value="NZ_CP051682.1"/>
</dbReference>